<dbReference type="InterPro" id="IPR036388">
    <property type="entry name" value="WH-like_DNA-bd_sf"/>
</dbReference>
<reference evidence="4 5" key="1">
    <citation type="submission" date="2020-04" db="EMBL/GenBank/DDBJ databases">
        <title>CFH 90308 Microbacterium sp.</title>
        <authorList>
            <person name="Nie G."/>
            <person name="Ming H."/>
            <person name="Xia T."/>
        </authorList>
    </citation>
    <scope>NUCLEOTIDE SEQUENCE [LARGE SCALE GENOMIC DNA]</scope>
    <source>
        <strain evidence="4 5">CFH 90308</strain>
    </source>
</reference>
<dbReference type="Pfam" id="PF08223">
    <property type="entry name" value="PaaX_C"/>
    <property type="match status" value="1"/>
</dbReference>
<dbReference type="Proteomes" id="UP001429745">
    <property type="component" value="Unassembled WGS sequence"/>
</dbReference>
<dbReference type="InterPro" id="IPR013225">
    <property type="entry name" value="PaaX_C"/>
</dbReference>
<dbReference type="PANTHER" id="PTHR30319:SF1">
    <property type="entry name" value="TRANSCRIPTIONAL REPRESSOR PAAX"/>
    <property type="match status" value="1"/>
</dbReference>
<dbReference type="Gene3D" id="3.30.70.2650">
    <property type="match status" value="1"/>
</dbReference>
<dbReference type="InterPro" id="IPR011965">
    <property type="entry name" value="PaaX_trns_reg"/>
</dbReference>
<feature type="domain" description="Transcriptional repressor PaaX-like N-terminal" evidence="1">
    <location>
        <begin position="22"/>
        <end position="86"/>
    </location>
</feature>
<dbReference type="PANTHER" id="PTHR30319">
    <property type="entry name" value="PHENYLACETIC ACID REGULATOR-RELATED TRANSCRIPTIONAL REPRESSOR"/>
    <property type="match status" value="1"/>
</dbReference>
<sequence length="291" mass="31978">MTLADEGPGGPGIRRASPVRHVLTIFGDYWWHIDEPMPTGALVRVLGDLGLKEAAARATLARMSKSGLLVADRTGRRTTHRLTERAASIVDEEASWLDTFGVEEPAWDGLWTVLAFSIPESQRSTRHLARSRLKWLGFAPLYDGVWLSPLDHAGEAMAQLRELGIADVTAMRASLETSIQGGPQSAWDLQAVAEQYQEFAAAVAATDATSPVAAFVERTRLMLGWQAFRVLDTGMPAELVPTGWPRVAVRRAWMQLYNRLGRPAEEHVRGVVGSIDAEARELVTSRRLSDS</sequence>
<dbReference type="Pfam" id="PF07848">
    <property type="entry name" value="PaaX"/>
    <property type="match status" value="1"/>
</dbReference>
<feature type="domain" description="Transcriptional repressor PaaX-like C-terminal" evidence="2">
    <location>
        <begin position="187"/>
        <end position="269"/>
    </location>
</feature>
<dbReference type="PIRSF" id="PIRSF020623">
    <property type="entry name" value="PaaX"/>
    <property type="match status" value="1"/>
</dbReference>
<accession>A0ABX1KGQ0</accession>
<proteinExistence type="predicted"/>
<dbReference type="Gene3D" id="1.10.10.10">
    <property type="entry name" value="Winged helix-like DNA-binding domain superfamily/Winged helix DNA-binding domain"/>
    <property type="match status" value="1"/>
</dbReference>
<name>A0ABX1KGQ0_9MICO</name>
<evidence type="ECO:0000259" key="2">
    <source>
        <dbReference type="Pfam" id="PF08223"/>
    </source>
</evidence>
<evidence type="ECO:0000259" key="3">
    <source>
        <dbReference type="Pfam" id="PF20803"/>
    </source>
</evidence>
<dbReference type="Gene3D" id="1.20.58.1460">
    <property type="match status" value="1"/>
</dbReference>
<keyword evidence="5" id="KW-1185">Reference proteome</keyword>
<dbReference type="EMBL" id="JABACI010000004">
    <property type="protein sequence ID" value="NLP84561.1"/>
    <property type="molecule type" value="Genomic_DNA"/>
</dbReference>
<evidence type="ECO:0000313" key="5">
    <source>
        <dbReference type="Proteomes" id="UP001429745"/>
    </source>
</evidence>
<dbReference type="InterPro" id="IPR012906">
    <property type="entry name" value="PaaX-like_N"/>
</dbReference>
<comment type="caution">
    <text evidence="4">The sequence shown here is derived from an EMBL/GenBank/DDBJ whole genome shotgun (WGS) entry which is preliminary data.</text>
</comment>
<dbReference type="Pfam" id="PF20803">
    <property type="entry name" value="PaaX_M"/>
    <property type="match status" value="1"/>
</dbReference>
<gene>
    <name evidence="4" type="ORF">HF576_11945</name>
</gene>
<feature type="domain" description="Transcriptional repressor PaaX-like central Cas2-like" evidence="3">
    <location>
        <begin position="105"/>
        <end position="175"/>
    </location>
</feature>
<organism evidence="4 5">
    <name type="scientific">Microbacterium salsuginis</name>
    <dbReference type="NCBI Taxonomy" id="2722803"/>
    <lineage>
        <taxon>Bacteria</taxon>
        <taxon>Bacillati</taxon>
        <taxon>Actinomycetota</taxon>
        <taxon>Actinomycetes</taxon>
        <taxon>Micrococcales</taxon>
        <taxon>Microbacteriaceae</taxon>
        <taxon>Microbacterium</taxon>
    </lineage>
</organism>
<evidence type="ECO:0000313" key="4">
    <source>
        <dbReference type="EMBL" id="NLP84561.1"/>
    </source>
</evidence>
<protein>
    <submittedName>
        <fullName evidence="4">PaaX family transcriptional regulator</fullName>
    </submittedName>
</protein>
<evidence type="ECO:0000259" key="1">
    <source>
        <dbReference type="Pfam" id="PF07848"/>
    </source>
</evidence>
<dbReference type="InterPro" id="IPR048846">
    <property type="entry name" value="PaaX-like_central"/>
</dbReference>
<dbReference type="RefSeq" id="WP_168913066.1">
    <property type="nucleotide sequence ID" value="NZ_JABACI010000004.1"/>
</dbReference>